<dbReference type="PANTHER" id="PTHR43677:SF1">
    <property type="entry name" value="ACRYLYL-COA REDUCTASE ACUI-RELATED"/>
    <property type="match status" value="1"/>
</dbReference>
<comment type="caution">
    <text evidence="2">The sequence shown here is derived from an EMBL/GenBank/DDBJ whole genome shotgun (WGS) entry which is preliminary data.</text>
</comment>
<gene>
    <name evidence="2" type="ORF">J2T55_000434</name>
</gene>
<accession>A0AAE3L3N6</accession>
<reference evidence="2" key="1">
    <citation type="submission" date="2022-08" db="EMBL/GenBank/DDBJ databases">
        <title>Genomic Encyclopedia of Type Strains, Phase III (KMG-III): the genomes of soil and plant-associated and newly described type strains.</title>
        <authorList>
            <person name="Whitman W."/>
        </authorList>
    </citation>
    <scope>NUCLEOTIDE SEQUENCE</scope>
    <source>
        <strain evidence="2">HMT 1</strain>
    </source>
</reference>
<dbReference type="SUPFAM" id="SSF50129">
    <property type="entry name" value="GroES-like"/>
    <property type="match status" value="1"/>
</dbReference>
<evidence type="ECO:0000313" key="3">
    <source>
        <dbReference type="Proteomes" id="UP001204445"/>
    </source>
</evidence>
<dbReference type="NCBIfam" id="TIGR02823">
    <property type="entry name" value="oxido_YhdH"/>
    <property type="match status" value="1"/>
</dbReference>
<evidence type="ECO:0000313" key="2">
    <source>
        <dbReference type="EMBL" id="MCS3902438.1"/>
    </source>
</evidence>
<dbReference type="EMBL" id="JANUCT010000002">
    <property type="protein sequence ID" value="MCS3902438.1"/>
    <property type="molecule type" value="Genomic_DNA"/>
</dbReference>
<dbReference type="Pfam" id="PF08240">
    <property type="entry name" value="ADH_N"/>
    <property type="match status" value="1"/>
</dbReference>
<proteinExistence type="predicted"/>
<dbReference type="InterPro" id="IPR014188">
    <property type="entry name" value="Acrylyl-CoA_reductase_AcuI"/>
</dbReference>
<dbReference type="AlphaFoldDB" id="A0AAE3L3N6"/>
<dbReference type="SUPFAM" id="SSF51735">
    <property type="entry name" value="NAD(P)-binding Rossmann-fold domains"/>
    <property type="match status" value="1"/>
</dbReference>
<dbReference type="InterPro" id="IPR013149">
    <property type="entry name" value="ADH-like_C"/>
</dbReference>
<dbReference type="Proteomes" id="UP001204445">
    <property type="component" value="Unassembled WGS sequence"/>
</dbReference>
<keyword evidence="2" id="KW-0560">Oxidoreductase</keyword>
<dbReference type="InterPro" id="IPR011032">
    <property type="entry name" value="GroES-like_sf"/>
</dbReference>
<sequence>MTEFSAFRVHEQDGEVRGALEPVVLESLSAGEVVIRAAWSSVNYKDALAATGKGRIIRQFPRIAGIDVAGTVHSSDDSRFRPGDAVLVTGYDFGVDHDGGYAEYCRVPAEWVVPLPDGLGLREAMILGTAGLTAAICIQRMETNGQAPHQGSIVVTGASGGVGSFAIDMLAGLGYRVTALTGKDSEHDYLKSLGAADILDRTSLDTGSKPMEKALWAGAVDNVGGEILTWLTRTTQPWGNITAVGLAGGTELKTTVMPFILRGVALLGVTSSGCPTALRHRLWQRLATDLKPRHLERIVSREVELADLPQVFDDMLAGKTSGRTLVKIAGE</sequence>
<keyword evidence="3" id="KW-1185">Reference proteome</keyword>
<dbReference type="RefSeq" id="WP_259053958.1">
    <property type="nucleotide sequence ID" value="NZ_JANUCT010000002.1"/>
</dbReference>
<dbReference type="EC" id="1.6.5.5" evidence="2"/>
<dbReference type="GO" id="GO:0003960">
    <property type="term" value="F:quinone reductase (NADPH) activity"/>
    <property type="evidence" value="ECO:0007669"/>
    <property type="project" value="UniProtKB-EC"/>
</dbReference>
<dbReference type="InterPro" id="IPR051397">
    <property type="entry name" value="Zn-ADH-like_protein"/>
</dbReference>
<feature type="domain" description="Enoyl reductase (ER)" evidence="1">
    <location>
        <begin position="18"/>
        <end position="326"/>
    </location>
</feature>
<dbReference type="Gene3D" id="3.40.50.720">
    <property type="entry name" value="NAD(P)-binding Rossmann-like Domain"/>
    <property type="match status" value="1"/>
</dbReference>
<dbReference type="Gene3D" id="3.90.180.10">
    <property type="entry name" value="Medium-chain alcohol dehydrogenases, catalytic domain"/>
    <property type="match status" value="1"/>
</dbReference>
<dbReference type="InterPro" id="IPR013154">
    <property type="entry name" value="ADH-like_N"/>
</dbReference>
<dbReference type="GO" id="GO:0043957">
    <property type="term" value="F:acryloyl-CoA reductase (NADPH) activity"/>
    <property type="evidence" value="ECO:0007669"/>
    <property type="project" value="TreeGrafter"/>
</dbReference>
<dbReference type="SMART" id="SM00829">
    <property type="entry name" value="PKS_ER"/>
    <property type="match status" value="1"/>
</dbReference>
<protein>
    <submittedName>
        <fullName evidence="2">NADPH2:quinone reductase</fullName>
        <ecNumber evidence="2">1.6.5.5</ecNumber>
    </submittedName>
</protein>
<dbReference type="PANTHER" id="PTHR43677">
    <property type="entry name" value="SHORT-CHAIN DEHYDROGENASE/REDUCTASE"/>
    <property type="match status" value="1"/>
</dbReference>
<evidence type="ECO:0000259" key="1">
    <source>
        <dbReference type="SMART" id="SM00829"/>
    </source>
</evidence>
<name>A0AAE3L3N6_9GAMM</name>
<dbReference type="InterPro" id="IPR036291">
    <property type="entry name" value="NAD(P)-bd_dom_sf"/>
</dbReference>
<dbReference type="InterPro" id="IPR020843">
    <property type="entry name" value="ER"/>
</dbReference>
<dbReference type="Pfam" id="PF00107">
    <property type="entry name" value="ADH_zinc_N"/>
    <property type="match status" value="1"/>
</dbReference>
<dbReference type="CDD" id="cd05280">
    <property type="entry name" value="MDR_yhdh_yhfp"/>
    <property type="match status" value="1"/>
</dbReference>
<organism evidence="2 3">
    <name type="scientific">Methylohalomonas lacus</name>
    <dbReference type="NCBI Taxonomy" id="398773"/>
    <lineage>
        <taxon>Bacteria</taxon>
        <taxon>Pseudomonadati</taxon>
        <taxon>Pseudomonadota</taxon>
        <taxon>Gammaproteobacteria</taxon>
        <taxon>Methylohalomonadales</taxon>
        <taxon>Methylohalomonadaceae</taxon>
        <taxon>Methylohalomonas</taxon>
    </lineage>
</organism>